<dbReference type="Proteomes" id="UP000194127">
    <property type="component" value="Unassembled WGS sequence"/>
</dbReference>
<dbReference type="STRING" id="670580.A0A1X6MJZ5"/>
<reference evidence="1 2" key="1">
    <citation type="submission" date="2017-04" db="EMBL/GenBank/DDBJ databases">
        <title>Genome Sequence of the Model Brown-Rot Fungus Postia placenta SB12.</title>
        <authorList>
            <consortium name="DOE Joint Genome Institute"/>
            <person name="Gaskell J."/>
            <person name="Kersten P."/>
            <person name="Larrondo L.F."/>
            <person name="Canessa P."/>
            <person name="Martinez D."/>
            <person name="Hibbett D."/>
            <person name="Schmoll M."/>
            <person name="Kubicek C.P."/>
            <person name="Martinez A.T."/>
            <person name="Yadav J."/>
            <person name="Master E."/>
            <person name="Magnuson J.K."/>
            <person name="James T."/>
            <person name="Yaver D."/>
            <person name="Berka R."/>
            <person name="Labutti K."/>
            <person name="Lipzen A."/>
            <person name="Aerts A."/>
            <person name="Barry K."/>
            <person name="Henrissat B."/>
            <person name="Blanchette R."/>
            <person name="Grigoriev I."/>
            <person name="Cullen D."/>
        </authorList>
    </citation>
    <scope>NUCLEOTIDE SEQUENCE [LARGE SCALE GENOMIC DNA]</scope>
    <source>
        <strain evidence="1 2">MAD-698-R-SB12</strain>
    </source>
</reference>
<accession>A0A1X6MJZ5</accession>
<organism evidence="1 2">
    <name type="scientific">Postia placenta MAD-698-R-SB12</name>
    <dbReference type="NCBI Taxonomy" id="670580"/>
    <lineage>
        <taxon>Eukaryota</taxon>
        <taxon>Fungi</taxon>
        <taxon>Dikarya</taxon>
        <taxon>Basidiomycota</taxon>
        <taxon>Agaricomycotina</taxon>
        <taxon>Agaricomycetes</taxon>
        <taxon>Polyporales</taxon>
        <taxon>Adustoporiaceae</taxon>
        <taxon>Rhodonia</taxon>
    </lineage>
</organism>
<feature type="non-terminal residue" evidence="1">
    <location>
        <position position="1"/>
    </location>
</feature>
<proteinExistence type="predicted"/>
<dbReference type="EMBL" id="KZ110614">
    <property type="protein sequence ID" value="OSX56363.1"/>
    <property type="molecule type" value="Genomic_DNA"/>
</dbReference>
<evidence type="ECO:0000313" key="2">
    <source>
        <dbReference type="Proteomes" id="UP000194127"/>
    </source>
</evidence>
<dbReference type="GeneID" id="36332501"/>
<dbReference type="AlphaFoldDB" id="A0A1X6MJZ5"/>
<dbReference type="OrthoDB" id="2728219at2759"/>
<sequence>RYDTVLVNKDPTLDGFRGMYAARIRLLFSFWYSGTLYPCALVEWFLPLGDEPDKDTGMWIVEPQLDEDSRRPSEVIHLDSVARAVHLIPVFGGDFIPVDLRAYDSLDAFRAYYVNMIVGIARRKCCTVLQSDAYTHTKSRCRSGGMHKLLCGS</sequence>
<evidence type="ECO:0000313" key="1">
    <source>
        <dbReference type="EMBL" id="OSX56363.1"/>
    </source>
</evidence>
<dbReference type="RefSeq" id="XP_024333157.1">
    <property type="nucleotide sequence ID" value="XM_024487552.1"/>
</dbReference>
<gene>
    <name evidence="1" type="ORF">POSPLADRAFT_1160487</name>
</gene>
<protein>
    <submittedName>
        <fullName evidence="1">Uncharacterized protein</fullName>
    </submittedName>
</protein>
<name>A0A1X6MJZ5_9APHY</name>
<keyword evidence="2" id="KW-1185">Reference proteome</keyword>